<dbReference type="Gene3D" id="1.10.8.270">
    <property type="entry name" value="putative rabgap domain of human tbc1 domain family member 14 like domains"/>
    <property type="match status" value="1"/>
</dbReference>
<dbReference type="GO" id="GO:0005829">
    <property type="term" value="C:cytosol"/>
    <property type="evidence" value="ECO:0007669"/>
    <property type="project" value="GOC"/>
</dbReference>
<dbReference type="EMBL" id="CAJZBQ010000053">
    <property type="protein sequence ID" value="CAG9331816.1"/>
    <property type="molecule type" value="Genomic_DNA"/>
</dbReference>
<accession>A0AAU9JYA8</accession>
<comment type="caution">
    <text evidence="2">The sequence shown here is derived from an EMBL/GenBank/DDBJ whole genome shotgun (WGS) entry which is preliminary data.</text>
</comment>
<evidence type="ECO:0000259" key="1">
    <source>
        <dbReference type="PROSITE" id="PS50086"/>
    </source>
</evidence>
<protein>
    <recommendedName>
        <fullName evidence="1">Rab-GAP TBC domain-containing protein</fullName>
    </recommendedName>
</protein>
<gene>
    <name evidence="2" type="ORF">BSTOLATCC_MIC53875</name>
</gene>
<dbReference type="InterPro" id="IPR035969">
    <property type="entry name" value="Rab-GAP_TBC_sf"/>
</dbReference>
<dbReference type="Proteomes" id="UP001162131">
    <property type="component" value="Unassembled WGS sequence"/>
</dbReference>
<reference evidence="2" key="1">
    <citation type="submission" date="2021-09" db="EMBL/GenBank/DDBJ databases">
        <authorList>
            <consortium name="AG Swart"/>
            <person name="Singh M."/>
            <person name="Singh A."/>
            <person name="Seah K."/>
            <person name="Emmerich C."/>
        </authorList>
    </citation>
    <scope>NUCLEOTIDE SEQUENCE</scope>
    <source>
        <strain evidence="2">ATCC30299</strain>
    </source>
</reference>
<feature type="domain" description="Rab-GAP TBC" evidence="1">
    <location>
        <begin position="3"/>
        <end position="183"/>
    </location>
</feature>
<keyword evidence="3" id="KW-1185">Reference proteome</keyword>
<name>A0AAU9JYA8_9CILI</name>
<dbReference type="PROSITE" id="PS50086">
    <property type="entry name" value="TBC_RABGAP"/>
    <property type="match status" value="1"/>
</dbReference>
<dbReference type="AlphaFoldDB" id="A0AAU9JYA8"/>
<dbReference type="GO" id="GO:0042147">
    <property type="term" value="P:retrograde transport, endosome to Golgi"/>
    <property type="evidence" value="ECO:0007669"/>
    <property type="project" value="InterPro"/>
</dbReference>
<dbReference type="PANTHER" id="PTHR13297:SF5">
    <property type="entry name" value="TBC1 DOMAIN FAMILY MEMBER 23"/>
    <property type="match status" value="1"/>
</dbReference>
<organism evidence="2 3">
    <name type="scientific">Blepharisma stoltei</name>
    <dbReference type="NCBI Taxonomy" id="1481888"/>
    <lineage>
        <taxon>Eukaryota</taxon>
        <taxon>Sar</taxon>
        <taxon>Alveolata</taxon>
        <taxon>Ciliophora</taxon>
        <taxon>Postciliodesmatophora</taxon>
        <taxon>Heterotrichea</taxon>
        <taxon>Heterotrichida</taxon>
        <taxon>Blepharismidae</taxon>
        <taxon>Blepharisma</taxon>
    </lineage>
</organism>
<dbReference type="Gene3D" id="1.10.472.80">
    <property type="entry name" value="Ypt/Rab-GAP domain of gyp1p, domain 3"/>
    <property type="match status" value="1"/>
</dbReference>
<proteinExistence type="predicted"/>
<dbReference type="SMART" id="SM00164">
    <property type="entry name" value="TBC"/>
    <property type="match status" value="1"/>
</dbReference>
<dbReference type="GO" id="GO:0005802">
    <property type="term" value="C:trans-Golgi network"/>
    <property type="evidence" value="ECO:0007669"/>
    <property type="project" value="TreeGrafter"/>
</dbReference>
<sequence>MSGCQMDFKIEAWEKLLSLQNTHKYDFTKVEISNQRVLKNDVDRTRSSELTGEEKEKLELLLTYYCNEESIHYKQGMNEVLAPFIMMTRQGMSLTIVYNFFKGFMRKILPNVFHDPTFRPLQNLFAIFRLLLRYHEPRLSVFFQTNGFSPELFATSWFLTAFSSKIISLKALFLLWEELLEADDPLHLVYIGLGFLEHFKSLLLSKQNSMVPQTISQISLDNINDITDIIALAKSIKSNTPFSINKKLQNYHIFDLDIVESNIELLNKQFCLSVMPEEILIRAYPEAKFCECEGKVCDWCRKRAPLTLIVIDIRTEKEHNQGVFPNSMLLDPEAYENTEVMMDFPDQFIEMRGLVHICLLGSKEFKASSFDLQEANLDEEQDIVQNMTENLLQAFLMKGFSYISLVDGGFLKCHNLAIEKGLEIESHDAGSCKICRNDSSPLRIIRRKVMDKVKQVFSMKDFLLDSNNNGEVRSFQCTLFDSEDFSLFENKSNLSINENTFVFETNEYDDLFDTPKITKEISFEKVIKIKISKKIKSLVKFFLADNTNFCFIMSSLNDAKVFLEVANKLWKPTQEDYSLQFIATI</sequence>
<evidence type="ECO:0000313" key="2">
    <source>
        <dbReference type="EMBL" id="CAG9331816.1"/>
    </source>
</evidence>
<dbReference type="GO" id="GO:0099041">
    <property type="term" value="P:vesicle tethering to Golgi"/>
    <property type="evidence" value="ECO:0007669"/>
    <property type="project" value="TreeGrafter"/>
</dbReference>
<dbReference type="InterPro" id="IPR039755">
    <property type="entry name" value="TBC1D23"/>
</dbReference>
<dbReference type="InterPro" id="IPR000195">
    <property type="entry name" value="Rab-GAP-TBC_dom"/>
</dbReference>
<evidence type="ECO:0000313" key="3">
    <source>
        <dbReference type="Proteomes" id="UP001162131"/>
    </source>
</evidence>
<dbReference type="SUPFAM" id="SSF47923">
    <property type="entry name" value="Ypt/Rab-GAP domain of gyp1p"/>
    <property type="match status" value="2"/>
</dbReference>
<dbReference type="PANTHER" id="PTHR13297">
    <property type="entry name" value="TBC1 DOMAIN FAMILY MEMBER 23-RELATED"/>
    <property type="match status" value="1"/>
</dbReference>
<dbReference type="Pfam" id="PF00566">
    <property type="entry name" value="RabGAP-TBC"/>
    <property type="match status" value="1"/>
</dbReference>